<protein>
    <submittedName>
        <fullName evidence="4">Pyridoxal phosphate-dependent class II aminotransferase</fullName>
    </submittedName>
</protein>
<evidence type="ECO:0000256" key="1">
    <source>
        <dbReference type="ARBA" id="ARBA00001933"/>
    </source>
</evidence>
<accession>A0ABS6BN62</accession>
<organism evidence="4 5">
    <name type="scientific">Sphingomonas quercus</name>
    <dbReference type="NCBI Taxonomy" id="2842451"/>
    <lineage>
        <taxon>Bacteria</taxon>
        <taxon>Pseudomonadati</taxon>
        <taxon>Pseudomonadota</taxon>
        <taxon>Alphaproteobacteria</taxon>
        <taxon>Sphingomonadales</taxon>
        <taxon>Sphingomonadaceae</taxon>
        <taxon>Sphingomonas</taxon>
    </lineage>
</organism>
<dbReference type="CDD" id="cd00609">
    <property type="entry name" value="AAT_like"/>
    <property type="match status" value="1"/>
</dbReference>
<dbReference type="InterPro" id="IPR004839">
    <property type="entry name" value="Aminotransferase_I/II_large"/>
</dbReference>
<proteinExistence type="predicted"/>
<evidence type="ECO:0000259" key="3">
    <source>
        <dbReference type="Pfam" id="PF00155"/>
    </source>
</evidence>
<dbReference type="GO" id="GO:0008483">
    <property type="term" value="F:transaminase activity"/>
    <property type="evidence" value="ECO:0007669"/>
    <property type="project" value="UniProtKB-KW"/>
</dbReference>
<dbReference type="PROSITE" id="PS00105">
    <property type="entry name" value="AA_TRANSFER_CLASS_1"/>
    <property type="match status" value="1"/>
</dbReference>
<evidence type="ECO:0000313" key="4">
    <source>
        <dbReference type="EMBL" id="MBU3078684.1"/>
    </source>
</evidence>
<feature type="domain" description="Aminotransferase class I/classII large" evidence="3">
    <location>
        <begin position="122"/>
        <end position="316"/>
    </location>
</feature>
<dbReference type="Proteomes" id="UP000776276">
    <property type="component" value="Unassembled WGS sequence"/>
</dbReference>
<comment type="cofactor">
    <cofactor evidence="1">
        <name>pyridoxal 5'-phosphate</name>
        <dbReference type="ChEBI" id="CHEBI:597326"/>
    </cofactor>
</comment>
<gene>
    <name evidence="4" type="ORF">KOF26_12480</name>
</gene>
<keyword evidence="4" id="KW-0032">Aminotransferase</keyword>
<sequence length="330" mass="34922">MASEWMMHGGRLDLAKLRFPDAPQPWLDLSTGINPLRWPVPEGLATADLGPLPAPSALAALERAAAGAFATDAAVTALPGSEIGIRMLQAIGFPGPHRHVGPGYASHAAAFHDSRRIPVTDIDAAAAGGGTIIVANPSNPEGHRVDPEHLLAVARRLKRRGGWLIVDEAFADTLPEASVLPYRTAEDPVLVFRSFGKFFGLAGIRLGFAVGPEPMIERIRARLGSWPVSSLAIEVGRAAYADAGWIAATRAHLHDEAAALDNVLTAAGHTPRGACPLFRLIETEDAHGLFLRLARAGILTRPFDTAPRWLRLGLPGGAGLARLERALADG</sequence>
<dbReference type="PANTHER" id="PTHR42885">
    <property type="entry name" value="HISTIDINOL-PHOSPHATE AMINOTRANSFERASE-RELATED"/>
    <property type="match status" value="1"/>
</dbReference>
<dbReference type="EMBL" id="JAHKRT010000006">
    <property type="protein sequence ID" value="MBU3078684.1"/>
    <property type="molecule type" value="Genomic_DNA"/>
</dbReference>
<evidence type="ECO:0000256" key="2">
    <source>
        <dbReference type="ARBA" id="ARBA00022898"/>
    </source>
</evidence>
<reference evidence="4 5" key="1">
    <citation type="submission" date="2021-06" db="EMBL/GenBank/DDBJ databases">
        <title>Sphingomonas sp. XMGL2, whole genome shotgun sequencing project.</title>
        <authorList>
            <person name="Zhao G."/>
            <person name="Shen L."/>
        </authorList>
    </citation>
    <scope>NUCLEOTIDE SEQUENCE [LARGE SCALE GENOMIC DNA]</scope>
    <source>
        <strain evidence="4 5">XMGL2</strain>
    </source>
</reference>
<dbReference type="InterPro" id="IPR004838">
    <property type="entry name" value="NHTrfase_class1_PyrdxlP-BS"/>
</dbReference>
<keyword evidence="5" id="KW-1185">Reference proteome</keyword>
<dbReference type="PANTHER" id="PTHR42885:SF1">
    <property type="entry name" value="THREONINE-PHOSPHATE DECARBOXYLASE"/>
    <property type="match status" value="1"/>
</dbReference>
<keyword evidence="4" id="KW-0808">Transferase</keyword>
<comment type="caution">
    <text evidence="4">The sequence shown here is derived from an EMBL/GenBank/DDBJ whole genome shotgun (WGS) entry which is preliminary data.</text>
</comment>
<name>A0ABS6BN62_9SPHN</name>
<evidence type="ECO:0000313" key="5">
    <source>
        <dbReference type="Proteomes" id="UP000776276"/>
    </source>
</evidence>
<dbReference type="Pfam" id="PF00155">
    <property type="entry name" value="Aminotran_1_2"/>
    <property type="match status" value="1"/>
</dbReference>
<keyword evidence="2" id="KW-0663">Pyridoxal phosphate</keyword>